<dbReference type="InterPro" id="IPR029068">
    <property type="entry name" value="Glyas_Bleomycin-R_OHBP_Dase"/>
</dbReference>
<organism evidence="2 3">
    <name type="scientific">Petromyces alliaceus</name>
    <name type="common">Aspergillus alliaceus</name>
    <dbReference type="NCBI Taxonomy" id="209559"/>
    <lineage>
        <taxon>Eukaryota</taxon>
        <taxon>Fungi</taxon>
        <taxon>Dikarya</taxon>
        <taxon>Ascomycota</taxon>
        <taxon>Pezizomycotina</taxon>
        <taxon>Eurotiomycetes</taxon>
        <taxon>Eurotiomycetidae</taxon>
        <taxon>Eurotiales</taxon>
        <taxon>Aspergillaceae</taxon>
        <taxon>Aspergillus</taxon>
        <taxon>Aspergillus subgen. Circumdati</taxon>
    </lineage>
</organism>
<comment type="caution">
    <text evidence="2">The sequence shown here is derived from an EMBL/GenBank/DDBJ whole genome shotgun (WGS) entry which is preliminary data.</text>
</comment>
<dbReference type="Pfam" id="PF00903">
    <property type="entry name" value="Glyoxalase"/>
    <property type="match status" value="1"/>
</dbReference>
<dbReference type="AlphaFoldDB" id="A0A8H6E6E5"/>
<sequence length="140" mass="15994">MASEIAKSAWKVIPMFHSTSVSLTVRFYTEILGFELGGVKPEDGTSELFFCSVFIGKKAEANFYFLKVSAEEFKPSEAMIALGTRELDEYYQYLKGHKEVQIVQDIEDMEWGFRQFTIKDSDGNRLTFFKFLEGGNPGEE</sequence>
<dbReference type="SUPFAM" id="SSF54593">
    <property type="entry name" value="Glyoxalase/Bleomycin resistance protein/Dihydroxybiphenyl dioxygenase"/>
    <property type="match status" value="1"/>
</dbReference>
<dbReference type="PROSITE" id="PS51819">
    <property type="entry name" value="VOC"/>
    <property type="match status" value="1"/>
</dbReference>
<dbReference type="InterPro" id="IPR004360">
    <property type="entry name" value="Glyas_Fos-R_dOase_dom"/>
</dbReference>
<accession>A0A8H6E6E5</accession>
<keyword evidence="3" id="KW-1185">Reference proteome</keyword>
<dbReference type="EMBL" id="SPNV01000138">
    <property type="protein sequence ID" value="KAF5860193.1"/>
    <property type="molecule type" value="Genomic_DNA"/>
</dbReference>
<protein>
    <recommendedName>
        <fullName evidence="1">VOC domain-containing protein</fullName>
    </recommendedName>
</protein>
<dbReference type="InterPro" id="IPR037523">
    <property type="entry name" value="VOC_core"/>
</dbReference>
<gene>
    <name evidence="2" type="ORF">ETB97_001836</name>
</gene>
<evidence type="ECO:0000313" key="2">
    <source>
        <dbReference type="EMBL" id="KAF5860193.1"/>
    </source>
</evidence>
<dbReference type="Proteomes" id="UP000541154">
    <property type="component" value="Unassembled WGS sequence"/>
</dbReference>
<evidence type="ECO:0000259" key="1">
    <source>
        <dbReference type="PROSITE" id="PS51819"/>
    </source>
</evidence>
<feature type="domain" description="VOC" evidence="1">
    <location>
        <begin position="7"/>
        <end position="131"/>
    </location>
</feature>
<evidence type="ECO:0000313" key="3">
    <source>
        <dbReference type="Proteomes" id="UP000541154"/>
    </source>
</evidence>
<name>A0A8H6E6E5_PETAA</name>
<proteinExistence type="predicted"/>
<dbReference type="Gene3D" id="3.10.180.10">
    <property type="entry name" value="2,3-Dihydroxybiphenyl 1,2-Dioxygenase, domain 1"/>
    <property type="match status" value="1"/>
</dbReference>
<reference evidence="2 3" key="1">
    <citation type="submission" date="2019-04" db="EMBL/GenBank/DDBJ databases">
        <title>Aspergillus burnettii sp. nov., novel species from soil in southeast Queensland.</title>
        <authorList>
            <person name="Gilchrist C.L.M."/>
            <person name="Pitt J.I."/>
            <person name="Lange L."/>
            <person name="Lacey H.J."/>
            <person name="Vuong D."/>
            <person name="Midgley D.J."/>
            <person name="Greenfield P."/>
            <person name="Bradbury M."/>
            <person name="Lacey E."/>
            <person name="Busk P.K."/>
            <person name="Pilgaard B."/>
            <person name="Chooi Y.H."/>
            <person name="Piggott A.M."/>
        </authorList>
    </citation>
    <scope>NUCLEOTIDE SEQUENCE [LARGE SCALE GENOMIC DNA]</scope>
    <source>
        <strain evidence="2 3">FRR 5400</strain>
    </source>
</reference>